<dbReference type="AlphaFoldDB" id="A0A210PLH3"/>
<dbReference type="InterPro" id="IPR047115">
    <property type="entry name" value="ARSB"/>
</dbReference>
<feature type="signal peptide" evidence="7">
    <location>
        <begin position="1"/>
        <end position="20"/>
    </location>
</feature>
<evidence type="ECO:0000256" key="6">
    <source>
        <dbReference type="ARBA" id="ARBA00023180"/>
    </source>
</evidence>
<dbReference type="CDD" id="cd16029">
    <property type="entry name" value="4-S"/>
    <property type="match status" value="1"/>
</dbReference>
<dbReference type="InterPro" id="IPR024607">
    <property type="entry name" value="Sulfatase_CS"/>
</dbReference>
<dbReference type="Gene3D" id="3.40.720.10">
    <property type="entry name" value="Alkaline Phosphatase, subunit A"/>
    <property type="match status" value="1"/>
</dbReference>
<dbReference type="Gene3D" id="3.30.1120.10">
    <property type="match status" value="1"/>
</dbReference>
<dbReference type="PANTHER" id="PTHR10342:SF273">
    <property type="entry name" value="RE14504P"/>
    <property type="match status" value="1"/>
</dbReference>
<evidence type="ECO:0000256" key="5">
    <source>
        <dbReference type="ARBA" id="ARBA00022837"/>
    </source>
</evidence>
<comment type="similarity">
    <text evidence="2">Belongs to the sulfatase family.</text>
</comment>
<keyword evidence="10" id="KW-1185">Reference proteome</keyword>
<keyword evidence="5" id="KW-0106">Calcium</keyword>
<evidence type="ECO:0000256" key="2">
    <source>
        <dbReference type="ARBA" id="ARBA00008779"/>
    </source>
</evidence>
<dbReference type="Pfam" id="PF14707">
    <property type="entry name" value="Sulfatase_C"/>
    <property type="match status" value="1"/>
</dbReference>
<proteinExistence type="inferred from homology"/>
<dbReference type="Pfam" id="PF00884">
    <property type="entry name" value="Sulfatase"/>
    <property type="match status" value="1"/>
</dbReference>
<dbReference type="Proteomes" id="UP000242188">
    <property type="component" value="Unassembled WGS sequence"/>
</dbReference>
<evidence type="ECO:0000259" key="8">
    <source>
        <dbReference type="Pfam" id="PF00884"/>
    </source>
</evidence>
<feature type="domain" description="Sulfatase N-terminal" evidence="8">
    <location>
        <begin position="24"/>
        <end position="333"/>
    </location>
</feature>
<evidence type="ECO:0000256" key="7">
    <source>
        <dbReference type="SAM" id="SignalP"/>
    </source>
</evidence>
<dbReference type="PANTHER" id="PTHR10342">
    <property type="entry name" value="ARYLSULFATASE"/>
    <property type="match status" value="1"/>
</dbReference>
<dbReference type="EMBL" id="NEDP02005591">
    <property type="protein sequence ID" value="OWF37333.1"/>
    <property type="molecule type" value="Genomic_DNA"/>
</dbReference>
<gene>
    <name evidence="9" type="ORF">KP79_PYT18374</name>
</gene>
<feature type="chain" id="PRO_5012871661" evidence="7">
    <location>
        <begin position="21"/>
        <end position="472"/>
    </location>
</feature>
<dbReference type="InterPro" id="IPR017850">
    <property type="entry name" value="Alkaline_phosphatase_core_sf"/>
</dbReference>
<evidence type="ECO:0000256" key="1">
    <source>
        <dbReference type="ARBA" id="ARBA00001913"/>
    </source>
</evidence>
<dbReference type="OrthoDB" id="103349at2759"/>
<evidence type="ECO:0000256" key="3">
    <source>
        <dbReference type="ARBA" id="ARBA00022723"/>
    </source>
</evidence>
<evidence type="ECO:0000313" key="10">
    <source>
        <dbReference type="Proteomes" id="UP000242188"/>
    </source>
</evidence>
<dbReference type="PROSITE" id="PS00149">
    <property type="entry name" value="SULFATASE_2"/>
    <property type="match status" value="1"/>
</dbReference>
<sequence length="472" mass="53328">MKEILGICVILLALVLCIHAASRPHIVFVVSDDLGWNDVGWHNQHIGSYYLSKFAHEGVILDNSYMQPVCSPSRGSVLSGYYPFHTGLQHGIIMDSQPKFLPSNFTLLPEKLQELGYATHMVGKWHLGFCNWKYTPNHRGFDSFMGYYSGAEDYYTHQAGRAYDFRLNDEIHHPPTGEYSTETYTKRVMDIIHHHDPQHQPLFLYVAYQSVHSPLQVPQHYSDLHPHIPNENRRTFTGMVNAMDESFGNITNALKTGGYWDNLLIIFTSDNGGSVTDGGNNWPLRGNKGTLWEGGTRVPGFVYSPSLLSKTGYTISEMIHAVDWFPTMLKAAGGITDPHMDGVSQWEMLQNGTSSARTEFVYNIDDIKGNAAIRVGDYKLITGDAGRKDDWYTPNHAHLHHHSTTTSTSPQLFNLRNDPTEHHDISSQHPNIVSNLQDKLANYRKTQMSAQNPDQVQHALQDYNGVWTPGWC</sequence>
<comment type="caution">
    <text evidence="9">The sequence shown here is derived from an EMBL/GenBank/DDBJ whole genome shotgun (WGS) entry which is preliminary data.</text>
</comment>
<dbReference type="GO" id="GO:0008484">
    <property type="term" value="F:sulfuric ester hydrolase activity"/>
    <property type="evidence" value="ECO:0007669"/>
    <property type="project" value="InterPro"/>
</dbReference>
<accession>A0A210PLH3</accession>
<reference evidence="9 10" key="1">
    <citation type="journal article" date="2017" name="Nat. Ecol. Evol.">
        <title>Scallop genome provides insights into evolution of bilaterian karyotype and development.</title>
        <authorList>
            <person name="Wang S."/>
            <person name="Zhang J."/>
            <person name="Jiao W."/>
            <person name="Li J."/>
            <person name="Xun X."/>
            <person name="Sun Y."/>
            <person name="Guo X."/>
            <person name="Huan P."/>
            <person name="Dong B."/>
            <person name="Zhang L."/>
            <person name="Hu X."/>
            <person name="Sun X."/>
            <person name="Wang J."/>
            <person name="Zhao C."/>
            <person name="Wang Y."/>
            <person name="Wang D."/>
            <person name="Huang X."/>
            <person name="Wang R."/>
            <person name="Lv J."/>
            <person name="Li Y."/>
            <person name="Zhang Z."/>
            <person name="Liu B."/>
            <person name="Lu W."/>
            <person name="Hui Y."/>
            <person name="Liang J."/>
            <person name="Zhou Z."/>
            <person name="Hou R."/>
            <person name="Li X."/>
            <person name="Liu Y."/>
            <person name="Li H."/>
            <person name="Ning X."/>
            <person name="Lin Y."/>
            <person name="Zhao L."/>
            <person name="Xing Q."/>
            <person name="Dou J."/>
            <person name="Li Y."/>
            <person name="Mao J."/>
            <person name="Guo H."/>
            <person name="Dou H."/>
            <person name="Li T."/>
            <person name="Mu C."/>
            <person name="Jiang W."/>
            <person name="Fu Q."/>
            <person name="Fu X."/>
            <person name="Miao Y."/>
            <person name="Liu J."/>
            <person name="Yu Q."/>
            <person name="Li R."/>
            <person name="Liao H."/>
            <person name="Li X."/>
            <person name="Kong Y."/>
            <person name="Jiang Z."/>
            <person name="Chourrout D."/>
            <person name="Li R."/>
            <person name="Bao Z."/>
        </authorList>
    </citation>
    <scope>NUCLEOTIDE SEQUENCE [LARGE SCALE GENOMIC DNA]</scope>
    <source>
        <strain evidence="9 10">PY_sf001</strain>
    </source>
</reference>
<keyword evidence="3" id="KW-0479">Metal-binding</keyword>
<dbReference type="SUPFAM" id="SSF53649">
    <property type="entry name" value="Alkaline phosphatase-like"/>
    <property type="match status" value="1"/>
</dbReference>
<evidence type="ECO:0000256" key="4">
    <source>
        <dbReference type="ARBA" id="ARBA00022801"/>
    </source>
</evidence>
<keyword evidence="6" id="KW-0325">Glycoprotein</keyword>
<dbReference type="STRING" id="6573.A0A210PLH3"/>
<keyword evidence="4" id="KW-0378">Hydrolase</keyword>
<dbReference type="GO" id="GO:0046872">
    <property type="term" value="F:metal ion binding"/>
    <property type="evidence" value="ECO:0007669"/>
    <property type="project" value="UniProtKB-KW"/>
</dbReference>
<organism evidence="9 10">
    <name type="scientific">Mizuhopecten yessoensis</name>
    <name type="common">Japanese scallop</name>
    <name type="synonym">Patinopecten yessoensis</name>
    <dbReference type="NCBI Taxonomy" id="6573"/>
    <lineage>
        <taxon>Eukaryota</taxon>
        <taxon>Metazoa</taxon>
        <taxon>Spiralia</taxon>
        <taxon>Lophotrochozoa</taxon>
        <taxon>Mollusca</taxon>
        <taxon>Bivalvia</taxon>
        <taxon>Autobranchia</taxon>
        <taxon>Pteriomorphia</taxon>
        <taxon>Pectinida</taxon>
        <taxon>Pectinoidea</taxon>
        <taxon>Pectinidae</taxon>
        <taxon>Mizuhopecten</taxon>
    </lineage>
</organism>
<dbReference type="InterPro" id="IPR000917">
    <property type="entry name" value="Sulfatase_N"/>
</dbReference>
<evidence type="ECO:0000313" key="9">
    <source>
        <dbReference type="EMBL" id="OWF37333.1"/>
    </source>
</evidence>
<keyword evidence="7" id="KW-0732">Signal</keyword>
<protein>
    <submittedName>
        <fullName evidence="9">Arylsulfatase B</fullName>
    </submittedName>
</protein>
<comment type="cofactor">
    <cofactor evidence="1">
        <name>Ca(2+)</name>
        <dbReference type="ChEBI" id="CHEBI:29108"/>
    </cofactor>
</comment>
<name>A0A210PLH3_MIZYE</name>